<dbReference type="GO" id="GO:0008970">
    <property type="term" value="F:phospholipase A1 activity"/>
    <property type="evidence" value="ECO:0007669"/>
    <property type="project" value="UniProtKB-EC"/>
</dbReference>
<reference evidence="12" key="1">
    <citation type="submission" date="2025-08" db="UniProtKB">
        <authorList>
            <consortium name="RefSeq"/>
        </authorList>
    </citation>
    <scope>IDENTIFICATION</scope>
</reference>
<evidence type="ECO:0000256" key="8">
    <source>
        <dbReference type="RuleBase" id="RU004262"/>
    </source>
</evidence>
<proteinExistence type="inferred from homology"/>
<dbReference type="GO" id="GO:0016042">
    <property type="term" value="P:lipid catabolic process"/>
    <property type="evidence" value="ECO:0007669"/>
    <property type="project" value="TreeGrafter"/>
</dbReference>
<sequence length="318" mass="34485">MAAVPAIALIYPPLLALLTANENYTIFTNDYGVPHVIDVSELPLNETEVAQIASAAAKTTFHLYTRNNPKVGQELFINDLNSVKDSFWDAKRPTRFVTHGWHGNANTVACTHVRDAYIQVGDYNVILVDWQEAASYLIYWKSVCGVFQVAKRVALMLNFLEKSASMNPRTVKLIGHSLGAHVAGLAARSADSDISGVVALDPAKPSFSRKDPGFRVDKTDALRVQVIHTNAGSLGMKEAVGTADFYPNGGRNQPGCGLIDLIGVCAHSRSYMYYAESVMNPKGFRTEEGVFMGGPVLDPNAKGEYTLKTGSKSPFALG</sequence>
<dbReference type="PRINTS" id="PR00821">
    <property type="entry name" value="TAGLIPASE"/>
</dbReference>
<name>A0A6P3XBQ0_DINQU</name>
<dbReference type="Pfam" id="PF00151">
    <property type="entry name" value="Lipase"/>
    <property type="match status" value="1"/>
</dbReference>
<evidence type="ECO:0000256" key="1">
    <source>
        <dbReference type="ARBA" id="ARBA00000111"/>
    </source>
</evidence>
<comment type="subcellular location">
    <subcellularLocation>
        <location evidence="2">Secreted</location>
    </subcellularLocation>
</comment>
<keyword evidence="6" id="KW-0378">Hydrolase</keyword>
<keyword evidence="7" id="KW-1015">Disulfide bond</keyword>
<evidence type="ECO:0000313" key="12">
    <source>
        <dbReference type="RefSeq" id="XP_014475796.1"/>
    </source>
</evidence>
<dbReference type="InterPro" id="IPR029058">
    <property type="entry name" value="AB_hydrolase_fold"/>
</dbReference>
<dbReference type="GeneID" id="106745056"/>
<evidence type="ECO:0000256" key="4">
    <source>
        <dbReference type="ARBA" id="ARBA00013179"/>
    </source>
</evidence>
<dbReference type="EC" id="3.1.1.32" evidence="4"/>
<dbReference type="InterPro" id="IPR000734">
    <property type="entry name" value="TAG_lipase"/>
</dbReference>
<dbReference type="InterPro" id="IPR013818">
    <property type="entry name" value="Lipase"/>
</dbReference>
<keyword evidence="5" id="KW-0964">Secreted</keyword>
<dbReference type="GO" id="GO:0005615">
    <property type="term" value="C:extracellular space"/>
    <property type="evidence" value="ECO:0007669"/>
    <property type="project" value="TreeGrafter"/>
</dbReference>
<dbReference type="PANTHER" id="PTHR11610">
    <property type="entry name" value="LIPASE"/>
    <property type="match status" value="1"/>
</dbReference>
<evidence type="ECO:0000256" key="2">
    <source>
        <dbReference type="ARBA" id="ARBA00004613"/>
    </source>
</evidence>
<feature type="signal peptide" evidence="9">
    <location>
        <begin position="1"/>
        <end position="16"/>
    </location>
</feature>
<accession>A0A6P3XBQ0</accession>
<dbReference type="Gene3D" id="3.40.50.1820">
    <property type="entry name" value="alpha/beta hydrolase"/>
    <property type="match status" value="1"/>
</dbReference>
<dbReference type="OrthoDB" id="199913at2759"/>
<protein>
    <recommendedName>
        <fullName evidence="4">phospholipase A1</fullName>
        <ecNumber evidence="4">3.1.1.32</ecNumber>
    </recommendedName>
</protein>
<feature type="chain" id="PRO_5027579995" description="phospholipase A1" evidence="9">
    <location>
        <begin position="17"/>
        <end position="318"/>
    </location>
</feature>
<keyword evidence="11" id="KW-1185">Reference proteome</keyword>
<evidence type="ECO:0000259" key="10">
    <source>
        <dbReference type="Pfam" id="PF00151"/>
    </source>
</evidence>
<dbReference type="KEGG" id="dqu:106745056"/>
<feature type="domain" description="Lipase" evidence="10">
    <location>
        <begin position="50"/>
        <end position="285"/>
    </location>
</feature>
<dbReference type="RefSeq" id="XP_014475796.1">
    <property type="nucleotide sequence ID" value="XM_014620310.1"/>
</dbReference>
<evidence type="ECO:0000256" key="6">
    <source>
        <dbReference type="ARBA" id="ARBA00022801"/>
    </source>
</evidence>
<comment type="similarity">
    <text evidence="3 8">Belongs to the AB hydrolase superfamily. Lipase family.</text>
</comment>
<comment type="catalytic activity">
    <reaction evidence="1">
        <text>a 1,2-diacyl-sn-glycero-3-phosphocholine + H2O = a 2-acyl-sn-glycero-3-phosphocholine + a fatty acid + H(+)</text>
        <dbReference type="Rhea" id="RHEA:18689"/>
        <dbReference type="ChEBI" id="CHEBI:15377"/>
        <dbReference type="ChEBI" id="CHEBI:15378"/>
        <dbReference type="ChEBI" id="CHEBI:28868"/>
        <dbReference type="ChEBI" id="CHEBI:57643"/>
        <dbReference type="ChEBI" id="CHEBI:57875"/>
        <dbReference type="EC" id="3.1.1.32"/>
    </reaction>
</comment>
<evidence type="ECO:0000313" key="11">
    <source>
        <dbReference type="Proteomes" id="UP000515204"/>
    </source>
</evidence>
<gene>
    <name evidence="12" type="primary">LOC106745056</name>
</gene>
<dbReference type="PANTHER" id="PTHR11610:SF150">
    <property type="entry name" value="FI01825P-RELATED"/>
    <property type="match status" value="1"/>
</dbReference>
<dbReference type="SUPFAM" id="SSF53474">
    <property type="entry name" value="alpha/beta-Hydrolases"/>
    <property type="match status" value="1"/>
</dbReference>
<evidence type="ECO:0000256" key="7">
    <source>
        <dbReference type="ARBA" id="ARBA00023157"/>
    </source>
</evidence>
<evidence type="ECO:0000256" key="5">
    <source>
        <dbReference type="ARBA" id="ARBA00022525"/>
    </source>
</evidence>
<dbReference type="Proteomes" id="UP000515204">
    <property type="component" value="Unplaced"/>
</dbReference>
<dbReference type="InterPro" id="IPR033906">
    <property type="entry name" value="Lipase_N"/>
</dbReference>
<keyword evidence="9" id="KW-0732">Signal</keyword>
<organism evidence="11 12">
    <name type="scientific">Dinoponera quadriceps</name>
    <name type="common">South American ant</name>
    <dbReference type="NCBI Taxonomy" id="609295"/>
    <lineage>
        <taxon>Eukaryota</taxon>
        <taxon>Metazoa</taxon>
        <taxon>Ecdysozoa</taxon>
        <taxon>Arthropoda</taxon>
        <taxon>Hexapoda</taxon>
        <taxon>Insecta</taxon>
        <taxon>Pterygota</taxon>
        <taxon>Neoptera</taxon>
        <taxon>Endopterygota</taxon>
        <taxon>Hymenoptera</taxon>
        <taxon>Apocrita</taxon>
        <taxon>Aculeata</taxon>
        <taxon>Formicoidea</taxon>
        <taxon>Formicidae</taxon>
        <taxon>Ponerinae</taxon>
        <taxon>Ponerini</taxon>
        <taxon>Dinoponera</taxon>
    </lineage>
</organism>
<dbReference type="CDD" id="cd00707">
    <property type="entry name" value="Pancreat_lipase_like"/>
    <property type="match status" value="1"/>
</dbReference>
<evidence type="ECO:0000256" key="3">
    <source>
        <dbReference type="ARBA" id="ARBA00010701"/>
    </source>
</evidence>
<evidence type="ECO:0000256" key="9">
    <source>
        <dbReference type="SAM" id="SignalP"/>
    </source>
</evidence>
<dbReference type="GO" id="GO:0017171">
    <property type="term" value="F:serine hydrolase activity"/>
    <property type="evidence" value="ECO:0007669"/>
    <property type="project" value="TreeGrafter"/>
</dbReference>
<dbReference type="AlphaFoldDB" id="A0A6P3XBQ0"/>